<dbReference type="EMBL" id="JAEUBG010003758">
    <property type="protein sequence ID" value="KAH3682356.1"/>
    <property type="molecule type" value="Genomic_DNA"/>
</dbReference>
<protein>
    <submittedName>
        <fullName evidence="1">Uncharacterized protein</fullName>
    </submittedName>
</protein>
<evidence type="ECO:0000313" key="2">
    <source>
        <dbReference type="Proteomes" id="UP000774326"/>
    </source>
</evidence>
<sequence length="71" mass="7996">MADTFGDFFVRGFEGSFIEDDLDGVADVVLGGAWLMLAFMLEFLEAFISNWFKDELEELTDEALENDLSSC</sequence>
<gene>
    <name evidence="1" type="ORF">WICPIJ_006670</name>
</gene>
<accession>A0A9P8TL63</accession>
<keyword evidence="2" id="KW-1185">Reference proteome</keyword>
<organism evidence="1 2">
    <name type="scientific">Wickerhamomyces pijperi</name>
    <name type="common">Yeast</name>
    <name type="synonym">Pichia pijperi</name>
    <dbReference type="NCBI Taxonomy" id="599730"/>
    <lineage>
        <taxon>Eukaryota</taxon>
        <taxon>Fungi</taxon>
        <taxon>Dikarya</taxon>
        <taxon>Ascomycota</taxon>
        <taxon>Saccharomycotina</taxon>
        <taxon>Saccharomycetes</taxon>
        <taxon>Phaffomycetales</taxon>
        <taxon>Wickerhamomycetaceae</taxon>
        <taxon>Wickerhamomyces</taxon>
    </lineage>
</organism>
<reference evidence="1" key="2">
    <citation type="submission" date="2021-01" db="EMBL/GenBank/DDBJ databases">
        <authorList>
            <person name="Schikora-Tamarit M.A."/>
        </authorList>
    </citation>
    <scope>NUCLEOTIDE SEQUENCE</scope>
    <source>
        <strain evidence="1">CBS2887</strain>
    </source>
</reference>
<comment type="caution">
    <text evidence="1">The sequence shown here is derived from an EMBL/GenBank/DDBJ whole genome shotgun (WGS) entry which is preliminary data.</text>
</comment>
<proteinExistence type="predicted"/>
<reference evidence="1" key="1">
    <citation type="journal article" date="2021" name="Open Biol.">
        <title>Shared evolutionary footprints suggest mitochondrial oxidative damage underlies multiple complex I losses in fungi.</title>
        <authorList>
            <person name="Schikora-Tamarit M.A."/>
            <person name="Marcet-Houben M."/>
            <person name="Nosek J."/>
            <person name="Gabaldon T."/>
        </authorList>
    </citation>
    <scope>NUCLEOTIDE SEQUENCE</scope>
    <source>
        <strain evidence="1">CBS2887</strain>
    </source>
</reference>
<dbReference type="AlphaFoldDB" id="A0A9P8TL63"/>
<dbReference type="Proteomes" id="UP000774326">
    <property type="component" value="Unassembled WGS sequence"/>
</dbReference>
<name>A0A9P8TL63_WICPI</name>
<evidence type="ECO:0000313" key="1">
    <source>
        <dbReference type="EMBL" id="KAH3682356.1"/>
    </source>
</evidence>